<feature type="compositionally biased region" description="Basic and acidic residues" evidence="1">
    <location>
        <begin position="234"/>
        <end position="245"/>
    </location>
</feature>
<comment type="caution">
    <text evidence="3">The sequence shown here is derived from an EMBL/GenBank/DDBJ whole genome shotgun (WGS) entry which is preliminary data.</text>
</comment>
<feature type="compositionally biased region" description="Polar residues" evidence="1">
    <location>
        <begin position="191"/>
        <end position="213"/>
    </location>
</feature>
<feature type="domain" description="Hpc2-related" evidence="2">
    <location>
        <begin position="83"/>
        <end position="127"/>
    </location>
</feature>
<dbReference type="InterPro" id="IPR014840">
    <property type="entry name" value="HRD"/>
</dbReference>
<dbReference type="EMBL" id="JBFOLJ010000007">
    <property type="protein sequence ID" value="KAL2519986.1"/>
    <property type="molecule type" value="Genomic_DNA"/>
</dbReference>
<feature type="compositionally biased region" description="Polar residues" evidence="1">
    <location>
        <begin position="343"/>
        <end position="356"/>
    </location>
</feature>
<proteinExistence type="predicted"/>
<feature type="region of interest" description="Disordered" evidence="1">
    <location>
        <begin position="545"/>
        <end position="565"/>
    </location>
</feature>
<keyword evidence="4" id="KW-1185">Reference proteome</keyword>
<evidence type="ECO:0000259" key="2">
    <source>
        <dbReference type="Pfam" id="PF08729"/>
    </source>
</evidence>
<feature type="region of interest" description="Disordered" evidence="1">
    <location>
        <begin position="336"/>
        <end position="361"/>
    </location>
</feature>
<name>A0ABD1U4Q3_9LAMI</name>
<dbReference type="Pfam" id="PF08729">
    <property type="entry name" value="HUN"/>
    <property type="match status" value="1"/>
</dbReference>
<dbReference type="PANTHER" id="PTHR21669:SF28">
    <property type="entry name" value="YEMANUCLEIN"/>
    <property type="match status" value="1"/>
</dbReference>
<feature type="compositionally biased region" description="Low complexity" evidence="1">
    <location>
        <begin position="30"/>
        <end position="42"/>
    </location>
</feature>
<evidence type="ECO:0000256" key="1">
    <source>
        <dbReference type="SAM" id="MobiDB-lite"/>
    </source>
</evidence>
<evidence type="ECO:0000313" key="4">
    <source>
        <dbReference type="Proteomes" id="UP001604277"/>
    </source>
</evidence>
<feature type="compositionally biased region" description="Acidic residues" evidence="1">
    <location>
        <begin position="75"/>
        <end position="97"/>
    </location>
</feature>
<accession>A0ABD1U4Q3</accession>
<reference evidence="4" key="1">
    <citation type="submission" date="2024-07" db="EMBL/GenBank/DDBJ databases">
        <title>Two chromosome-level genome assemblies of Korean endemic species Abeliophyllum distichum and Forsythia ovata (Oleaceae).</title>
        <authorList>
            <person name="Jang H."/>
        </authorList>
    </citation>
    <scope>NUCLEOTIDE SEQUENCE [LARGE SCALE GENOMIC DNA]</scope>
</reference>
<feature type="compositionally biased region" description="Polar residues" evidence="1">
    <location>
        <begin position="608"/>
        <end position="620"/>
    </location>
</feature>
<dbReference type="AlphaFoldDB" id="A0ABD1U4Q3"/>
<organism evidence="3 4">
    <name type="scientific">Forsythia ovata</name>
    <dbReference type="NCBI Taxonomy" id="205694"/>
    <lineage>
        <taxon>Eukaryota</taxon>
        <taxon>Viridiplantae</taxon>
        <taxon>Streptophyta</taxon>
        <taxon>Embryophyta</taxon>
        <taxon>Tracheophyta</taxon>
        <taxon>Spermatophyta</taxon>
        <taxon>Magnoliopsida</taxon>
        <taxon>eudicotyledons</taxon>
        <taxon>Gunneridae</taxon>
        <taxon>Pentapetalae</taxon>
        <taxon>asterids</taxon>
        <taxon>lamiids</taxon>
        <taxon>Lamiales</taxon>
        <taxon>Oleaceae</taxon>
        <taxon>Forsythieae</taxon>
        <taxon>Forsythia</taxon>
    </lineage>
</organism>
<feature type="region of interest" description="Disordered" evidence="1">
    <location>
        <begin position="595"/>
        <end position="667"/>
    </location>
</feature>
<feature type="region of interest" description="Disordered" evidence="1">
    <location>
        <begin position="1"/>
        <end position="97"/>
    </location>
</feature>
<dbReference type="Proteomes" id="UP001604277">
    <property type="component" value="Unassembled WGS sequence"/>
</dbReference>
<feature type="compositionally biased region" description="Polar residues" evidence="1">
    <location>
        <begin position="247"/>
        <end position="272"/>
    </location>
</feature>
<protein>
    <submittedName>
        <fullName evidence="3">Wound-responsive family protein</fullName>
    </submittedName>
</protein>
<feature type="compositionally biased region" description="Polar residues" evidence="1">
    <location>
        <begin position="46"/>
        <end position="59"/>
    </location>
</feature>
<dbReference type="PANTHER" id="PTHR21669">
    <property type="entry name" value="CAPZ-INTERACTING PROTEIN AND RELATED PROTEINS"/>
    <property type="match status" value="1"/>
</dbReference>
<gene>
    <name evidence="3" type="ORF">Fot_23909</name>
</gene>
<feature type="compositionally biased region" description="Basic and acidic residues" evidence="1">
    <location>
        <begin position="629"/>
        <end position="641"/>
    </location>
</feature>
<evidence type="ECO:0000313" key="3">
    <source>
        <dbReference type="EMBL" id="KAL2519986.1"/>
    </source>
</evidence>
<sequence length="667" mass="74168">MLLPVRPNGPGPLTSGPSSEAHHPVPAPAPASTSASSSKSPAENGANDSEAQPGSNRLSNVIERIERMYAGNGSGDEEDIVLDDVPDDDEYDTDDSFIDDTELDDYFQVDNLAIKHDGYFINRGKLEHIEPTPNEQPKKRSRKDVTKGNSGSDDGRNPNKKNNVGKKVGKAVSLGERNSKSESHRVAVPNVQGTDVQMQNQDTKSTVDSSRQFNGIAARLEKDNNQPKTVVLPLKDHGNRLKESTEFLDTSNQMSNDKNSYSQSKFESGTSNKIDEPDQSIPPKAKGGMIARPDLNILASKDSLQTAKMPLVHTKEGSSARWKSSMLEKAIRELEKTVAESRPPSTEVQDTDNASQAGKRRLPPEIKQKLAKVARIEQASHGKISNELINHLMSIVGHLMQLRTLKRNLRVMVKMGLSAKQENYDRVQQMKKEVAEMIKMRVSFTKPKVLGQQTGDSDDFQEACPQEKEALKRKYNIDDALEDKICDLYDLYVEGLEEDYGPPVKKLYAELAALWPNDIMDKHGINCAIYRAKDRRAAICSQQKNQENIKKRKKNLAPKAEETVRGETARVAQPVLSTTVANVAVLEPVTFANGPYADKPKPEKLKGHSSNSVDMRTKNVSPRKKLKRKPEMELVEARFQPEKPTATPREEDRHKDHKQLAIPTVAL</sequence>
<feature type="region of interest" description="Disordered" evidence="1">
    <location>
        <begin position="122"/>
        <end position="289"/>
    </location>
</feature>